<name>A0A193QJN7_SODGM</name>
<keyword evidence="1" id="KW-0472">Membrane</keyword>
<dbReference type="EMBL" id="LN854557">
    <property type="protein sequence ID" value="CRL45404.1"/>
    <property type="molecule type" value="Genomic_DNA"/>
</dbReference>
<dbReference type="Proteomes" id="UP000245838">
    <property type="component" value="Chromosome sggmmb4_Chromosome"/>
</dbReference>
<protein>
    <submittedName>
        <fullName evidence="2">Uncharacterized protein</fullName>
    </submittedName>
</protein>
<proteinExistence type="predicted"/>
<evidence type="ECO:0000313" key="3">
    <source>
        <dbReference type="Proteomes" id="UP000245838"/>
    </source>
</evidence>
<sequence length="87" mass="10567">MYFLLRGTTRRFWEIDLCSLMNLEFGRERLMEDVGLFPFLKQEFKNYGMLLYINSVHKKILVWMFLKIANVVVYGCIKRLRKLTFGY</sequence>
<accession>A0A193QJN7</accession>
<feature type="transmembrane region" description="Helical" evidence="1">
    <location>
        <begin position="60"/>
        <end position="77"/>
    </location>
</feature>
<organism evidence="2 3">
    <name type="scientific">Sodalis glossinidius (strain morsitans)</name>
    <dbReference type="NCBI Taxonomy" id="343509"/>
    <lineage>
        <taxon>Bacteria</taxon>
        <taxon>Pseudomonadati</taxon>
        <taxon>Pseudomonadota</taxon>
        <taxon>Gammaproteobacteria</taxon>
        <taxon>Enterobacterales</taxon>
        <taxon>Bruguierivoracaceae</taxon>
        <taxon>Sodalis</taxon>
    </lineage>
</organism>
<reference evidence="2 3" key="1">
    <citation type="submission" date="2015-05" db="EMBL/GenBank/DDBJ databases">
        <authorList>
            <person name="Goodhead I."/>
        </authorList>
    </citation>
    <scope>NUCLEOTIDE SEQUENCE [LARGE SCALE GENOMIC DNA]</scope>
    <source>
        <strain evidence="3">morsitans</strain>
    </source>
</reference>
<keyword evidence="1" id="KW-0812">Transmembrane</keyword>
<evidence type="ECO:0000256" key="1">
    <source>
        <dbReference type="SAM" id="Phobius"/>
    </source>
</evidence>
<gene>
    <name evidence="2" type="ORF">SGGMMB4_03084</name>
</gene>
<dbReference type="AlphaFoldDB" id="A0A193QJN7"/>
<evidence type="ECO:0000313" key="2">
    <source>
        <dbReference type="EMBL" id="CRL45404.1"/>
    </source>
</evidence>
<keyword evidence="1" id="KW-1133">Transmembrane helix</keyword>